<dbReference type="InterPro" id="IPR052155">
    <property type="entry name" value="Biofilm_reg_signaling"/>
</dbReference>
<dbReference type="Gene3D" id="3.30.70.270">
    <property type="match status" value="1"/>
</dbReference>
<dbReference type="PANTHER" id="PTHR44757">
    <property type="entry name" value="DIGUANYLATE CYCLASE DGCP"/>
    <property type="match status" value="1"/>
</dbReference>
<reference evidence="5 6" key="1">
    <citation type="submission" date="2019-07" db="EMBL/GenBank/DDBJ databases">
        <title>Whole genome shotgun sequence of Methylobacterium haplocladii NBRC 107714.</title>
        <authorList>
            <person name="Hosoyama A."/>
            <person name="Uohara A."/>
            <person name="Ohji S."/>
            <person name="Ichikawa N."/>
        </authorList>
    </citation>
    <scope>NUCLEOTIDE SEQUENCE [LARGE SCALE GENOMIC DNA]</scope>
    <source>
        <strain evidence="5 6">NBRC 107714</strain>
    </source>
</reference>
<dbReference type="SMART" id="SM00052">
    <property type="entry name" value="EAL"/>
    <property type="match status" value="1"/>
</dbReference>
<sequence>MRYVRLPAFEMQHARPHLLVAVFVALTALTGLQVQLRDAIIDARFKIATRPASGTVALVEIDPKSIEAIGHWPWRRTLHADLLKQLGKAAVADIAFDVDFSSPSTPADDAAFADALRQAGGSVVLPAFRQRFDAQADGARLHVNRPLPQFLAESWVALVDIRPDRDGVARHYTTGDRVDDAFVPSMGALLAGRQDESGQAFRIDFGISPSSIPRFSYIDVLRGGPEVLQALHDRKVIVAGTAAELGDRLNVPNGTILPGSVVLALAAESIIQDRTLQTTSDRVSIALVVGVMLLMMLAWTRSRAGFRVAGLAAVALAGETTAIILQAKSSIVLDTALLLSACVAYLFAVLIDEIGMRGILRLVAERRFQRITMSLSDGLVCADAEGRITLWNPAASEIFGYDQTSAIGRPFGFLLDSDGFAGDQRFDLTAISAEKLRRSSGYVIELSGRRRSGDRFDLECSLSAWDTPGGVQYGAVLRDISLRKQQQERIRFLAECDVLTGLSNRNSLLARLERDQRHSTGLLLVSIRRFNQINQLHGASFADALLVEVARRLTTLAASTDLIARLSDGEFAILSSSDRADMLGSGIIEDFHKNAVSVGARSYRVAMAVGYAEGITAEHPEEWLGNAQLALASAWSTTRLEPVRFAPSMRQAIEAREALEIELRRALSRNEFELFYQPQVDLRSSKVIGAEALIRWHHPQRGYVSPGAFMPVVATTSLAEGVSAWVMETAFRQTAAWHRAGHSVRVGINLSQCQFSVGDLVAEVERLLVACQVPPELIELEVTEDIILDKFQQANAVFSAIRAKNIKIAFDDFGTGYGSLTYLKKFSLDTIKIDQTFVKNFILDADDAAIVKATIQLGHSLGLSVIAEGIEDRDTWYALRDLGCDQGQGYHFGKPVSSADFEASFLVSNGSQAA</sequence>
<evidence type="ECO:0000259" key="3">
    <source>
        <dbReference type="PROSITE" id="PS50883"/>
    </source>
</evidence>
<dbReference type="Gene3D" id="3.20.20.450">
    <property type="entry name" value="EAL domain"/>
    <property type="match status" value="1"/>
</dbReference>
<keyword evidence="1" id="KW-0812">Transmembrane</keyword>
<protein>
    <submittedName>
        <fullName evidence="5">Histidine kinase</fullName>
    </submittedName>
</protein>
<dbReference type="Pfam" id="PF05226">
    <property type="entry name" value="CHASE2"/>
    <property type="match status" value="1"/>
</dbReference>
<feature type="transmembrane region" description="Helical" evidence="1">
    <location>
        <begin position="283"/>
        <end position="299"/>
    </location>
</feature>
<dbReference type="InterPro" id="IPR035965">
    <property type="entry name" value="PAS-like_dom_sf"/>
</dbReference>
<dbReference type="PANTHER" id="PTHR44757:SF2">
    <property type="entry name" value="BIOFILM ARCHITECTURE MAINTENANCE PROTEIN MBAA"/>
    <property type="match status" value="1"/>
</dbReference>
<dbReference type="InterPro" id="IPR043128">
    <property type="entry name" value="Rev_trsase/Diguanyl_cyclase"/>
</dbReference>
<keyword evidence="1" id="KW-1133">Transmembrane helix</keyword>
<keyword evidence="1" id="KW-0472">Membrane</keyword>
<dbReference type="CDD" id="cd01949">
    <property type="entry name" value="GGDEF"/>
    <property type="match status" value="1"/>
</dbReference>
<dbReference type="CDD" id="cd01948">
    <property type="entry name" value="EAL"/>
    <property type="match status" value="1"/>
</dbReference>
<dbReference type="PROSITE" id="PS50112">
    <property type="entry name" value="PAS"/>
    <property type="match status" value="1"/>
</dbReference>
<keyword evidence="6" id="KW-1185">Reference proteome</keyword>
<dbReference type="InterPro" id="IPR007890">
    <property type="entry name" value="CHASE2"/>
</dbReference>
<dbReference type="InterPro" id="IPR000014">
    <property type="entry name" value="PAS"/>
</dbReference>
<evidence type="ECO:0000259" key="2">
    <source>
        <dbReference type="PROSITE" id="PS50112"/>
    </source>
</evidence>
<feature type="transmembrane region" description="Helical" evidence="1">
    <location>
        <begin position="331"/>
        <end position="351"/>
    </location>
</feature>
<dbReference type="Gene3D" id="3.30.450.20">
    <property type="entry name" value="PAS domain"/>
    <property type="match status" value="1"/>
</dbReference>
<feature type="domain" description="PAS" evidence="2">
    <location>
        <begin position="364"/>
        <end position="409"/>
    </location>
</feature>
<dbReference type="Proteomes" id="UP000321258">
    <property type="component" value="Unassembled WGS sequence"/>
</dbReference>
<organism evidence="5 6">
    <name type="scientific">Methylobacterium haplocladii</name>
    <dbReference type="NCBI Taxonomy" id="1176176"/>
    <lineage>
        <taxon>Bacteria</taxon>
        <taxon>Pseudomonadati</taxon>
        <taxon>Pseudomonadota</taxon>
        <taxon>Alphaproteobacteria</taxon>
        <taxon>Hyphomicrobiales</taxon>
        <taxon>Methylobacteriaceae</taxon>
        <taxon>Methylobacterium</taxon>
    </lineage>
</organism>
<dbReference type="PROSITE" id="PS50883">
    <property type="entry name" value="EAL"/>
    <property type="match status" value="1"/>
</dbReference>
<dbReference type="SMART" id="SM00091">
    <property type="entry name" value="PAS"/>
    <property type="match status" value="1"/>
</dbReference>
<gene>
    <name evidence="5" type="ORF">MHA02_42210</name>
</gene>
<dbReference type="Pfam" id="PF00990">
    <property type="entry name" value="GGDEF"/>
    <property type="match status" value="1"/>
</dbReference>
<proteinExistence type="predicted"/>
<comment type="caution">
    <text evidence="5">The sequence shown here is derived from an EMBL/GenBank/DDBJ whole genome shotgun (WGS) entry which is preliminary data.</text>
</comment>
<dbReference type="SMART" id="SM01080">
    <property type="entry name" value="CHASE2"/>
    <property type="match status" value="1"/>
</dbReference>
<dbReference type="RefSeq" id="WP_244612438.1">
    <property type="nucleotide sequence ID" value="NZ_BJZT01000058.1"/>
</dbReference>
<dbReference type="InterPro" id="IPR001633">
    <property type="entry name" value="EAL_dom"/>
</dbReference>
<feature type="transmembrane region" description="Helical" evidence="1">
    <location>
        <begin position="306"/>
        <end position="325"/>
    </location>
</feature>
<name>A0A512IVT1_9HYPH</name>
<accession>A0A512IVT1</accession>
<dbReference type="InterPro" id="IPR029787">
    <property type="entry name" value="Nucleotide_cyclase"/>
</dbReference>
<evidence type="ECO:0000256" key="1">
    <source>
        <dbReference type="SAM" id="Phobius"/>
    </source>
</evidence>
<feature type="domain" description="GGDEF" evidence="4">
    <location>
        <begin position="518"/>
        <end position="647"/>
    </location>
</feature>
<dbReference type="NCBIfam" id="TIGR00229">
    <property type="entry name" value="sensory_box"/>
    <property type="match status" value="1"/>
</dbReference>
<evidence type="ECO:0000259" key="4">
    <source>
        <dbReference type="PROSITE" id="PS50887"/>
    </source>
</evidence>
<dbReference type="SUPFAM" id="SSF141868">
    <property type="entry name" value="EAL domain-like"/>
    <property type="match status" value="1"/>
</dbReference>
<evidence type="ECO:0000313" key="6">
    <source>
        <dbReference type="Proteomes" id="UP000321258"/>
    </source>
</evidence>
<dbReference type="GO" id="GO:0016301">
    <property type="term" value="F:kinase activity"/>
    <property type="evidence" value="ECO:0007669"/>
    <property type="project" value="UniProtKB-KW"/>
</dbReference>
<dbReference type="SMART" id="SM00267">
    <property type="entry name" value="GGDEF"/>
    <property type="match status" value="1"/>
</dbReference>
<dbReference type="SUPFAM" id="SSF55785">
    <property type="entry name" value="PYP-like sensor domain (PAS domain)"/>
    <property type="match status" value="1"/>
</dbReference>
<dbReference type="EMBL" id="BJZT01000058">
    <property type="protein sequence ID" value="GEP01834.1"/>
    <property type="molecule type" value="Genomic_DNA"/>
</dbReference>
<dbReference type="PROSITE" id="PS50887">
    <property type="entry name" value="GGDEF"/>
    <property type="match status" value="1"/>
</dbReference>
<dbReference type="Pfam" id="PF13426">
    <property type="entry name" value="PAS_9"/>
    <property type="match status" value="1"/>
</dbReference>
<dbReference type="Pfam" id="PF00563">
    <property type="entry name" value="EAL"/>
    <property type="match status" value="1"/>
</dbReference>
<dbReference type="InterPro" id="IPR035919">
    <property type="entry name" value="EAL_sf"/>
</dbReference>
<dbReference type="CDD" id="cd00130">
    <property type="entry name" value="PAS"/>
    <property type="match status" value="1"/>
</dbReference>
<keyword evidence="5" id="KW-0418">Kinase</keyword>
<dbReference type="NCBIfam" id="TIGR00254">
    <property type="entry name" value="GGDEF"/>
    <property type="match status" value="1"/>
</dbReference>
<evidence type="ECO:0000313" key="5">
    <source>
        <dbReference type="EMBL" id="GEP01834.1"/>
    </source>
</evidence>
<dbReference type="AlphaFoldDB" id="A0A512IVT1"/>
<dbReference type="InterPro" id="IPR000160">
    <property type="entry name" value="GGDEF_dom"/>
</dbReference>
<dbReference type="SUPFAM" id="SSF55073">
    <property type="entry name" value="Nucleotide cyclase"/>
    <property type="match status" value="1"/>
</dbReference>
<keyword evidence="5" id="KW-0808">Transferase</keyword>
<feature type="domain" description="EAL" evidence="3">
    <location>
        <begin position="656"/>
        <end position="909"/>
    </location>
</feature>